<dbReference type="EMBL" id="CAFBMW010000002">
    <property type="protein sequence ID" value="CAB4915852.1"/>
    <property type="molecule type" value="Genomic_DNA"/>
</dbReference>
<protein>
    <submittedName>
        <fullName evidence="1">Unannotated protein</fullName>
    </submittedName>
</protein>
<reference evidence="1" key="1">
    <citation type="submission" date="2020-05" db="EMBL/GenBank/DDBJ databases">
        <authorList>
            <person name="Chiriac C."/>
            <person name="Salcher M."/>
            <person name="Ghai R."/>
            <person name="Kavagutti S V."/>
        </authorList>
    </citation>
    <scope>NUCLEOTIDE SEQUENCE</scope>
</reference>
<gene>
    <name evidence="1" type="ORF">UFOPK3662_00291</name>
</gene>
<name>A0A6J7H845_9ZZZZ</name>
<dbReference type="AlphaFoldDB" id="A0A6J7H845"/>
<accession>A0A6J7H845</accession>
<proteinExistence type="predicted"/>
<sequence>MSAEEFTKFAGSLAAITTAIGDGVEADGEPRSPDMEMPVLWMSSVGHAISAALPTLPQDSQRAVFAAVEHGMVSGSELLRTAIATGLLEAIAHDVDRARVPRELVTPHLGPRSRAYLEEWDAFTLGEPTTGTS</sequence>
<organism evidence="1">
    <name type="scientific">freshwater metagenome</name>
    <dbReference type="NCBI Taxonomy" id="449393"/>
    <lineage>
        <taxon>unclassified sequences</taxon>
        <taxon>metagenomes</taxon>
        <taxon>ecological metagenomes</taxon>
    </lineage>
</organism>
<evidence type="ECO:0000313" key="1">
    <source>
        <dbReference type="EMBL" id="CAB4915852.1"/>
    </source>
</evidence>